<feature type="region of interest" description="Disordered" evidence="1">
    <location>
        <begin position="388"/>
        <end position="416"/>
    </location>
</feature>
<name>A0A8J3WXE9_9ACTN</name>
<feature type="region of interest" description="Disordered" evidence="1">
    <location>
        <begin position="663"/>
        <end position="689"/>
    </location>
</feature>
<feature type="compositionally biased region" description="Low complexity" evidence="1">
    <location>
        <begin position="283"/>
        <end position="299"/>
    </location>
</feature>
<dbReference type="AlphaFoldDB" id="A0A8J3WXE9"/>
<organism evidence="2 3">
    <name type="scientific">Planobispora takensis</name>
    <dbReference type="NCBI Taxonomy" id="1367882"/>
    <lineage>
        <taxon>Bacteria</taxon>
        <taxon>Bacillati</taxon>
        <taxon>Actinomycetota</taxon>
        <taxon>Actinomycetes</taxon>
        <taxon>Streptosporangiales</taxon>
        <taxon>Streptosporangiaceae</taxon>
        <taxon>Planobispora</taxon>
    </lineage>
</organism>
<evidence type="ECO:0000313" key="3">
    <source>
        <dbReference type="Proteomes" id="UP000634476"/>
    </source>
</evidence>
<dbReference type="Proteomes" id="UP000634476">
    <property type="component" value="Unassembled WGS sequence"/>
</dbReference>
<accession>A0A8J3WXE9</accession>
<feature type="region of interest" description="Disordered" evidence="1">
    <location>
        <begin position="218"/>
        <end position="301"/>
    </location>
</feature>
<sequence>MIFPASTTGRDASGAAAEQWALCAPALSARDRMRLSHDGGRNYPRRLERELTARLPAHPATVYLYHHGMTSLLVADFDVSRAALTGAADPRAAVAADADDFARLIVSCGGSGFGDVSPNGGRHCYVPWSSRIYFGPMKLLALALARRYATFDPGPMVNITDGLIRPPGSRHRSGGHQLLTTPVEHVRRVLERRNGPEVWSRLLDALQPELESLDLGAAPLHEPAPSSGPDHGADPKASVPSRREPLAVPAPRTPSGSARPGTAPHAEGSARSDTASRVAPGSPGDRWLPRPGGPLPRLSPRLEEIARTGRFDPRQYDSPSEARQAVVSGAVACGWRPSDLTSRIHSGEWPGLAGFYARYGSSSGRERALHADWKKAVSWIAGREYGREVHTRGRTHGGGRPSPPPPALGAPAGPEVPDAQVEHLRSLRSWNSARCAAEHHRWTGARSLTLRRVLRAILRAAQQRRSTVVGFGVRNLALLCGLNESTVAKALRTLREEPEPFIELVQAHRGEHADTYRLVVPEGYAEAARWRRWQPGRLGGVHPVFRVLGGPAAFVHEQLTIDAPVATFEVQGLAGLSATAASAGLRALAEHGLAERRAGGWVRGPADPDEVARQLGVPELVQEIAARYRRERAEWRTFLSMMRSAGCGEEAADAHPIPLQQVADAGPPPWMEAEPHGPPAVPGPVLTRL</sequence>
<dbReference type="EMBL" id="BOOK01000082">
    <property type="protein sequence ID" value="GII05861.1"/>
    <property type="molecule type" value="Genomic_DNA"/>
</dbReference>
<keyword evidence="3" id="KW-1185">Reference proteome</keyword>
<protein>
    <submittedName>
        <fullName evidence="2">Uncharacterized protein</fullName>
    </submittedName>
</protein>
<proteinExistence type="predicted"/>
<gene>
    <name evidence="2" type="ORF">Pta02_78690</name>
</gene>
<dbReference type="RefSeq" id="WP_203880061.1">
    <property type="nucleotide sequence ID" value="NZ_BOOK01000082.1"/>
</dbReference>
<comment type="caution">
    <text evidence="2">The sequence shown here is derived from an EMBL/GenBank/DDBJ whole genome shotgun (WGS) entry which is preliminary data.</text>
</comment>
<feature type="compositionally biased region" description="Pro residues" evidence="1">
    <location>
        <begin position="666"/>
        <end position="682"/>
    </location>
</feature>
<evidence type="ECO:0000313" key="2">
    <source>
        <dbReference type="EMBL" id="GII05861.1"/>
    </source>
</evidence>
<reference evidence="2" key="1">
    <citation type="submission" date="2021-01" db="EMBL/GenBank/DDBJ databases">
        <title>Whole genome shotgun sequence of Planobispora takensis NBRC 109077.</title>
        <authorList>
            <person name="Komaki H."/>
            <person name="Tamura T."/>
        </authorList>
    </citation>
    <scope>NUCLEOTIDE SEQUENCE</scope>
    <source>
        <strain evidence="2">NBRC 109077</strain>
    </source>
</reference>
<evidence type="ECO:0000256" key="1">
    <source>
        <dbReference type="SAM" id="MobiDB-lite"/>
    </source>
</evidence>